<dbReference type="FunCoup" id="A0A316YXB4">
    <property type="interactions" value="217"/>
</dbReference>
<evidence type="ECO:0000259" key="11">
    <source>
        <dbReference type="Pfam" id="PF08704"/>
    </source>
</evidence>
<dbReference type="GO" id="GO:0160107">
    <property type="term" value="F:tRNA (adenine(58)-N1)-methyltransferase activity"/>
    <property type="evidence" value="ECO:0007669"/>
    <property type="project" value="UniProtKB-EC"/>
</dbReference>
<feature type="compositionally biased region" description="Basic and acidic residues" evidence="10">
    <location>
        <begin position="691"/>
        <end position="705"/>
    </location>
</feature>
<feature type="compositionally biased region" description="Basic and acidic residues" evidence="10">
    <location>
        <begin position="625"/>
        <end position="659"/>
    </location>
</feature>
<evidence type="ECO:0000256" key="8">
    <source>
        <dbReference type="ARBA" id="ARBA00023242"/>
    </source>
</evidence>
<keyword evidence="6" id="KW-0949">S-adenosyl-L-methionine</keyword>
<feature type="domain" description="tRNA (adenine(58)-N(1))-methyltransferase catalytic subunit TRM61 C-terminal" evidence="11">
    <location>
        <begin position="328"/>
        <end position="397"/>
    </location>
</feature>
<dbReference type="EMBL" id="KZ819634">
    <property type="protein sequence ID" value="PWN93831.1"/>
    <property type="molecule type" value="Genomic_DNA"/>
</dbReference>
<keyword evidence="5" id="KW-0808">Transferase</keyword>
<evidence type="ECO:0000313" key="12">
    <source>
        <dbReference type="EMBL" id="PWN93831.1"/>
    </source>
</evidence>
<dbReference type="STRING" id="215250.A0A316YXB4"/>
<evidence type="ECO:0000256" key="4">
    <source>
        <dbReference type="ARBA" id="ARBA00022603"/>
    </source>
</evidence>
<feature type="region of interest" description="Disordered" evidence="10">
    <location>
        <begin position="402"/>
        <end position="425"/>
    </location>
</feature>
<evidence type="ECO:0000256" key="9">
    <source>
        <dbReference type="ARBA" id="ARBA00033309"/>
    </source>
</evidence>
<keyword evidence="13" id="KW-1185">Reference proteome</keyword>
<accession>A0A316YXB4</accession>
<dbReference type="InterPro" id="IPR049470">
    <property type="entry name" value="TRM61_C"/>
</dbReference>
<dbReference type="GO" id="GO:0005634">
    <property type="term" value="C:nucleus"/>
    <property type="evidence" value="ECO:0007669"/>
    <property type="project" value="UniProtKB-SubCell"/>
</dbReference>
<dbReference type="OrthoDB" id="1925287at2759"/>
<dbReference type="InterPro" id="IPR029063">
    <property type="entry name" value="SAM-dependent_MTases_sf"/>
</dbReference>
<keyword evidence="4" id="KW-0489">Methyltransferase</keyword>
<evidence type="ECO:0000256" key="5">
    <source>
        <dbReference type="ARBA" id="ARBA00022679"/>
    </source>
</evidence>
<evidence type="ECO:0000256" key="2">
    <source>
        <dbReference type="ARBA" id="ARBA00012796"/>
    </source>
</evidence>
<dbReference type="GO" id="GO:0030488">
    <property type="term" value="P:tRNA methylation"/>
    <property type="evidence" value="ECO:0007669"/>
    <property type="project" value="InterPro"/>
</dbReference>
<dbReference type="Gene3D" id="3.10.330.20">
    <property type="match status" value="1"/>
</dbReference>
<feature type="compositionally biased region" description="Acidic residues" evidence="10">
    <location>
        <begin position="506"/>
        <end position="523"/>
    </location>
</feature>
<dbReference type="PROSITE" id="PS51620">
    <property type="entry name" value="SAM_TRM61"/>
    <property type="match status" value="1"/>
</dbReference>
<dbReference type="RefSeq" id="XP_025381029.1">
    <property type="nucleotide sequence ID" value="XM_025520643.1"/>
</dbReference>
<dbReference type="EC" id="2.1.1.220" evidence="2"/>
<keyword evidence="8" id="KW-0539">Nucleus</keyword>
<sequence>MMEQTGTKAGGDAGPTSEAGSSKEPQAQEQAVTQHVPQHQQQKESTRAAEAPSRSKFISAGDLVIVWMSRDKTPTPLTVTPGAELFNNYGCFSHDAMIGLPFGAKLASRNRRGFVFLLRPSPEMWTLALPHRTQILYAPDMAFIAAHLGLGPGARVIEAGTGSGSFTHFLARTVGRKHEQTGGWGWKGGPQRKRRQQERNQGRKAGGREQQDGDDNEGGGGGGGGGGDDDDDDDDEEEEEVEAEAKEPEDEAERDMLGLLGTAPDPHVSPRQGRVWSFEFHAGRATQAYQEFLAHGLVDRIEPEVPTMGDSTTTTTTTTTAHPHSRGKTVSLRHRNVIKDGFGLEDCADAVFLDVPAPWDAVRHAAKALRRDVACRICCFSPCVEQVLKTVAALREVDGVAAGADSSNSNSSSSEGGAEAGGEAAAARWTDIETYECLMRTHMSVKVGPGQYHEMKPISEAIERIKEVEARKARRREIQIARARREREAKLAGDVAGTEAGANGAGDEDEMAVDDDDEEEEGGDGAAAAAAAAAGGSRGTKRPHDGGDEDDHGDIEHDRAAESGGGGPSNKANGRLAASRKAKAAAAADEGGVRIYAKPFADMRGHTSYLTFATLMPRIIRQELDPTLEKEKEAARRKEINDERIRKRREEKLKQKALEEEAVQAQTATPPQAEAETEEQPKQAGAVPPSEEQKPPEAADRTSTD</sequence>
<feature type="compositionally biased region" description="Polar residues" evidence="10">
    <location>
        <begin position="18"/>
        <end position="40"/>
    </location>
</feature>
<proteinExistence type="predicted"/>
<evidence type="ECO:0000256" key="6">
    <source>
        <dbReference type="ARBA" id="ARBA00022691"/>
    </source>
</evidence>
<feature type="compositionally biased region" description="Acidic residues" evidence="10">
    <location>
        <begin position="227"/>
        <end position="253"/>
    </location>
</feature>
<dbReference type="InterPro" id="IPR014816">
    <property type="entry name" value="tRNA_MeTrfase_Gcd14"/>
</dbReference>
<gene>
    <name evidence="12" type="ORF">FA10DRAFT_264425</name>
</gene>
<dbReference type="InParanoid" id="A0A316YXB4"/>
<reference evidence="12" key="1">
    <citation type="journal article" date="2018" name="Mol. Biol. Evol.">
        <title>Broad Genomic Sampling Reveals a Smut Pathogenic Ancestry of the Fungal Clade Ustilaginomycotina.</title>
        <authorList>
            <person name="Kijpornyongpan T."/>
            <person name="Mondo S.J."/>
            <person name="Barry K."/>
            <person name="Sandor L."/>
            <person name="Lee J."/>
            <person name="Lipzen A."/>
            <person name="Pangilinan J."/>
            <person name="LaButti K."/>
            <person name="Hainaut M."/>
            <person name="Henrissat B."/>
            <person name="Grigoriev I.V."/>
            <person name="Spatafora J.W."/>
            <person name="Aime M.C."/>
        </authorList>
    </citation>
    <scope>NUCLEOTIDE SEQUENCE [LARGE SCALE GENOMIC DNA]</scope>
    <source>
        <strain evidence="12">MCA 4198</strain>
    </source>
</reference>
<protein>
    <recommendedName>
        <fullName evidence="3">tRNA (adenine(58)-N(1))-methyltransferase catalytic subunit TRM61</fullName>
        <ecNumber evidence="2">2.1.1.220</ecNumber>
    </recommendedName>
    <alternativeName>
        <fullName evidence="9">tRNA(m1A58)-methyltransferase subunit TRM61</fullName>
    </alternativeName>
</protein>
<evidence type="ECO:0000313" key="13">
    <source>
        <dbReference type="Proteomes" id="UP000245768"/>
    </source>
</evidence>
<feature type="domain" description="tRNA (adenine(58)-N(1))-methyltransferase catalytic subunit TRM61 C-terminal" evidence="11">
    <location>
        <begin position="113"/>
        <end position="175"/>
    </location>
</feature>
<evidence type="ECO:0000256" key="7">
    <source>
        <dbReference type="ARBA" id="ARBA00022694"/>
    </source>
</evidence>
<feature type="compositionally biased region" description="Low complexity" evidence="10">
    <location>
        <begin position="663"/>
        <end position="674"/>
    </location>
</feature>
<dbReference type="Proteomes" id="UP000245768">
    <property type="component" value="Unassembled WGS sequence"/>
</dbReference>
<evidence type="ECO:0000256" key="3">
    <source>
        <dbReference type="ARBA" id="ARBA00015963"/>
    </source>
</evidence>
<feature type="region of interest" description="Disordered" evidence="10">
    <location>
        <begin position="1"/>
        <end position="54"/>
    </location>
</feature>
<dbReference type="SUPFAM" id="SSF53335">
    <property type="entry name" value="S-adenosyl-L-methionine-dependent methyltransferases"/>
    <property type="match status" value="2"/>
</dbReference>
<feature type="region of interest" description="Disordered" evidence="10">
    <location>
        <begin position="304"/>
        <end position="329"/>
    </location>
</feature>
<dbReference type="GeneID" id="37042559"/>
<evidence type="ECO:0000256" key="10">
    <source>
        <dbReference type="SAM" id="MobiDB-lite"/>
    </source>
</evidence>
<keyword evidence="7" id="KW-0819">tRNA processing</keyword>
<comment type="subcellular location">
    <subcellularLocation>
        <location evidence="1">Nucleus</location>
    </subcellularLocation>
</comment>
<dbReference type="PANTHER" id="PTHR12133:SF2">
    <property type="entry name" value="TRNA (ADENINE(58)-N(1))-METHYLTRANSFERASE CATALYTIC SUBUNIT TRMT61A"/>
    <property type="match status" value="1"/>
</dbReference>
<organism evidence="12 13">
    <name type="scientific">Acaromyces ingoldii</name>
    <dbReference type="NCBI Taxonomy" id="215250"/>
    <lineage>
        <taxon>Eukaryota</taxon>
        <taxon>Fungi</taxon>
        <taxon>Dikarya</taxon>
        <taxon>Basidiomycota</taxon>
        <taxon>Ustilaginomycotina</taxon>
        <taxon>Exobasidiomycetes</taxon>
        <taxon>Exobasidiales</taxon>
        <taxon>Cryptobasidiaceae</taxon>
        <taxon>Acaromyces</taxon>
    </lineage>
</organism>
<feature type="region of interest" description="Disordered" evidence="10">
    <location>
        <begin position="177"/>
        <end position="253"/>
    </location>
</feature>
<dbReference type="GO" id="GO:0031515">
    <property type="term" value="C:tRNA (m1A) methyltransferase complex"/>
    <property type="evidence" value="ECO:0007669"/>
    <property type="project" value="InterPro"/>
</dbReference>
<dbReference type="Gene3D" id="3.40.50.150">
    <property type="entry name" value="Vaccinia Virus protein VP39"/>
    <property type="match status" value="1"/>
</dbReference>
<feature type="compositionally biased region" description="Basic and acidic residues" evidence="10">
    <location>
        <begin position="197"/>
        <end position="211"/>
    </location>
</feature>
<feature type="compositionally biased region" description="Low complexity" evidence="10">
    <location>
        <begin position="526"/>
        <end position="535"/>
    </location>
</feature>
<feature type="region of interest" description="Disordered" evidence="10">
    <location>
        <begin position="485"/>
        <end position="592"/>
    </location>
</feature>
<dbReference type="AlphaFoldDB" id="A0A316YXB4"/>
<name>A0A316YXB4_9BASI</name>
<evidence type="ECO:0000256" key="1">
    <source>
        <dbReference type="ARBA" id="ARBA00004123"/>
    </source>
</evidence>
<dbReference type="Pfam" id="PF08704">
    <property type="entry name" value="GCD14"/>
    <property type="match status" value="2"/>
</dbReference>
<feature type="region of interest" description="Disordered" evidence="10">
    <location>
        <begin position="625"/>
        <end position="705"/>
    </location>
</feature>
<dbReference type="PANTHER" id="PTHR12133">
    <property type="entry name" value="TRNA (ADENINE(58)-N(1))-METHYLTRANSFERASE"/>
    <property type="match status" value="1"/>
</dbReference>